<organism evidence="3 4">
    <name type="scientific">[Clostridium] leptum CAG:27</name>
    <dbReference type="NCBI Taxonomy" id="1263068"/>
    <lineage>
        <taxon>Bacteria</taxon>
        <taxon>Bacillati</taxon>
        <taxon>Bacillota</taxon>
        <taxon>Clostridia</taxon>
        <taxon>Eubacteriales</taxon>
        <taxon>Oscillospiraceae</taxon>
        <taxon>Oscillospiraceae incertae sedis</taxon>
    </lineage>
</organism>
<evidence type="ECO:0000313" key="4">
    <source>
        <dbReference type="Proteomes" id="UP000018168"/>
    </source>
</evidence>
<dbReference type="AlphaFoldDB" id="R6N8J7"/>
<proteinExistence type="predicted"/>
<gene>
    <name evidence="3" type="ORF">BN578_00224</name>
</gene>
<dbReference type="EMBL" id="CBEP010000070">
    <property type="protein sequence ID" value="CDC04689.1"/>
    <property type="molecule type" value="Genomic_DNA"/>
</dbReference>
<evidence type="ECO:0000256" key="2">
    <source>
        <dbReference type="SAM" id="Phobius"/>
    </source>
</evidence>
<sequence length="317" mass="36067">MAISFVCIVTVLTSKFKNYFLWYCMMHEAEGVMSFMSREHLLLHTGEDTIHDPKIEKKNLSPKDKRKNFWFYHKWHIVIVLVVLVFAALLSKDFFNRVNPDYEIGLLTKTSFPEDAVNQLQEALAEKAVDRNNDGQVIVRVNQYVIVPGSGEELTSDGQAASAPAEGSASASSSMEGQEASSQYVDANMQMASMVKFSVDTQDDQSIIFLVAEDSIDYFQNSYHLFAKSDYSSPDMESSDTGDIGIPWEELPYLDGLKLTVQSWDDNYNDIEVDVTDSFRELRVCIRDFEQLSHKDDQATIDYYNDSKELLESLKTK</sequence>
<accession>R6N8J7</accession>
<evidence type="ECO:0000256" key="1">
    <source>
        <dbReference type="SAM" id="MobiDB-lite"/>
    </source>
</evidence>
<dbReference type="Proteomes" id="UP000018168">
    <property type="component" value="Unassembled WGS sequence"/>
</dbReference>
<keyword evidence="2" id="KW-1133">Transmembrane helix</keyword>
<protein>
    <submittedName>
        <fullName evidence="3">Uncharacterized protein</fullName>
    </submittedName>
</protein>
<comment type="caution">
    <text evidence="3">The sequence shown here is derived from an EMBL/GenBank/DDBJ whole genome shotgun (WGS) entry which is preliminary data.</text>
</comment>
<feature type="region of interest" description="Disordered" evidence="1">
    <location>
        <begin position="155"/>
        <end position="181"/>
    </location>
</feature>
<feature type="compositionally biased region" description="Low complexity" evidence="1">
    <location>
        <begin position="158"/>
        <end position="181"/>
    </location>
</feature>
<keyword evidence="2" id="KW-0812">Transmembrane</keyword>
<feature type="transmembrane region" description="Helical" evidence="2">
    <location>
        <begin position="69"/>
        <end position="90"/>
    </location>
</feature>
<name>R6N8J7_9FIRM</name>
<reference evidence="3" key="1">
    <citation type="submission" date="2012-11" db="EMBL/GenBank/DDBJ databases">
        <title>Dependencies among metagenomic species, viruses, plasmids and units of genetic variation.</title>
        <authorList>
            <person name="Nielsen H.B."/>
            <person name="Almeida M."/>
            <person name="Juncker A.S."/>
            <person name="Rasmussen S."/>
            <person name="Li J."/>
            <person name="Sunagawa S."/>
            <person name="Plichta D."/>
            <person name="Gautier L."/>
            <person name="Le Chatelier E."/>
            <person name="Peletier E."/>
            <person name="Bonde I."/>
            <person name="Nielsen T."/>
            <person name="Manichanh C."/>
            <person name="Arumugam M."/>
            <person name="Batto J."/>
            <person name="Santos M.B.Q.D."/>
            <person name="Blom N."/>
            <person name="Borruel N."/>
            <person name="Burgdorf K.S."/>
            <person name="Boumezbeur F."/>
            <person name="Casellas F."/>
            <person name="Dore J."/>
            <person name="Guarner F."/>
            <person name="Hansen T."/>
            <person name="Hildebrand F."/>
            <person name="Kaas R.S."/>
            <person name="Kennedy S."/>
            <person name="Kristiansen K."/>
            <person name="Kultima J.R."/>
            <person name="Leonard P."/>
            <person name="Levenez F."/>
            <person name="Lund O."/>
            <person name="Moumen B."/>
            <person name="Le Paslier D."/>
            <person name="Pons N."/>
            <person name="Pedersen O."/>
            <person name="Prifti E."/>
            <person name="Qin J."/>
            <person name="Raes J."/>
            <person name="Tap J."/>
            <person name="Tims S."/>
            <person name="Ussery D.W."/>
            <person name="Yamada T."/>
            <person name="MetaHit consortium"/>
            <person name="Renault P."/>
            <person name="Sicheritz-Ponten T."/>
            <person name="Bork P."/>
            <person name="Wang J."/>
            <person name="Brunak S."/>
            <person name="Ehrlich S.D."/>
        </authorList>
    </citation>
    <scope>NUCLEOTIDE SEQUENCE [LARGE SCALE GENOMIC DNA]</scope>
</reference>
<evidence type="ECO:0000313" key="3">
    <source>
        <dbReference type="EMBL" id="CDC04689.1"/>
    </source>
</evidence>
<keyword evidence="2" id="KW-0472">Membrane</keyword>